<organism evidence="2 3">
    <name type="scientific">Rhodospirillum centenum (strain ATCC 51521 / SW)</name>
    <dbReference type="NCBI Taxonomy" id="414684"/>
    <lineage>
        <taxon>Bacteria</taxon>
        <taxon>Pseudomonadati</taxon>
        <taxon>Pseudomonadota</taxon>
        <taxon>Alphaproteobacteria</taxon>
        <taxon>Rhodospirillales</taxon>
        <taxon>Rhodospirillaceae</taxon>
        <taxon>Rhodospirillum</taxon>
    </lineage>
</organism>
<accession>B6IMM5</accession>
<feature type="compositionally biased region" description="Pro residues" evidence="1">
    <location>
        <begin position="9"/>
        <end position="23"/>
    </location>
</feature>
<reference evidence="2 3" key="1">
    <citation type="journal article" date="2010" name="BMC Genomics">
        <title>Metabolic flexibility revealed in the genome of the cyst-forming alpha-1 proteobacterium Rhodospirillum centenum.</title>
        <authorList>
            <person name="Lu Y.K."/>
            <person name="Marden J."/>
            <person name="Han M."/>
            <person name="Swingley W.D."/>
            <person name="Mastrian S.D."/>
            <person name="Chowdhury S.R."/>
            <person name="Hao J."/>
            <person name="Helmy T."/>
            <person name="Kim S."/>
            <person name="Kurdoglu A.A."/>
            <person name="Matthies H.J."/>
            <person name="Rollo D."/>
            <person name="Stothard P."/>
            <person name="Blankenship R.E."/>
            <person name="Bauer C.E."/>
            <person name="Touchman J.W."/>
        </authorList>
    </citation>
    <scope>NUCLEOTIDE SEQUENCE [LARGE SCALE GENOMIC DNA]</scope>
    <source>
        <strain evidence="3">ATCC 51521 / SW</strain>
    </source>
</reference>
<dbReference type="EMBL" id="CP000613">
    <property type="protein sequence ID" value="ACI98691.1"/>
    <property type="molecule type" value="Genomic_DNA"/>
</dbReference>
<evidence type="ECO:0000313" key="2">
    <source>
        <dbReference type="EMBL" id="ACI98691.1"/>
    </source>
</evidence>
<evidence type="ECO:0000313" key="3">
    <source>
        <dbReference type="Proteomes" id="UP000001591"/>
    </source>
</evidence>
<dbReference type="RefSeq" id="WP_012566478.1">
    <property type="nucleotide sequence ID" value="NC_011420.2"/>
</dbReference>
<dbReference type="KEGG" id="rce:RC1_1284"/>
<dbReference type="Proteomes" id="UP000001591">
    <property type="component" value="Chromosome"/>
</dbReference>
<protein>
    <submittedName>
        <fullName evidence="2">Uncharacterized protein</fullName>
    </submittedName>
</protein>
<dbReference type="HOGENOM" id="CLU_2652067_0_0_5"/>
<sequence>MTGDVIPLHPRPAPARRVPAPPPDAARRALAAIIAEAATAAMEAGARGEKLAAADFAALAVVARNGLLTLNDGGAL</sequence>
<proteinExistence type="predicted"/>
<gene>
    <name evidence="2" type="ordered locus">RC1_1284</name>
</gene>
<evidence type="ECO:0000256" key="1">
    <source>
        <dbReference type="SAM" id="MobiDB-lite"/>
    </source>
</evidence>
<feature type="region of interest" description="Disordered" evidence="1">
    <location>
        <begin position="1"/>
        <end position="23"/>
    </location>
</feature>
<name>B6IMM5_RHOCS</name>
<keyword evidence="3" id="KW-1185">Reference proteome</keyword>
<dbReference type="AlphaFoldDB" id="B6IMM5"/>